<keyword evidence="2" id="KW-0472">Membrane</keyword>
<protein>
    <submittedName>
        <fullName evidence="3">Uncharacterized protein</fullName>
    </submittedName>
</protein>
<feature type="compositionally biased region" description="Low complexity" evidence="1">
    <location>
        <begin position="55"/>
        <end position="87"/>
    </location>
</feature>
<proteinExistence type="predicted"/>
<name>A0ABM9MIW8_9MYCO</name>
<gene>
    <name evidence="3" type="ORF">MU0050_004093</name>
</gene>
<evidence type="ECO:0000256" key="2">
    <source>
        <dbReference type="SAM" id="Phobius"/>
    </source>
</evidence>
<sequence>MADDDRSDEVPWHHNSNVVIAAGVAGVVLIAALVVTVVRMSDQWSKPTETIYRTTTWTPDPTTTSRQRQPFVVTPSESTTSFTTSVPLSTTDIGVPPPMETTETSESETSETSTTTTTTTRTTAAEDTDEATTTTRKRPRLNQTRTLFPNGSRD</sequence>
<dbReference type="Proteomes" id="UP001190466">
    <property type="component" value="Chromosome"/>
</dbReference>
<dbReference type="RefSeq" id="WP_316512152.1">
    <property type="nucleotide sequence ID" value="NZ_OY726395.1"/>
</dbReference>
<dbReference type="EMBL" id="OY726395">
    <property type="protein sequence ID" value="CAJ1586117.1"/>
    <property type="molecule type" value="Genomic_DNA"/>
</dbReference>
<feature type="region of interest" description="Disordered" evidence="1">
    <location>
        <begin position="55"/>
        <end position="154"/>
    </location>
</feature>
<evidence type="ECO:0000313" key="3">
    <source>
        <dbReference type="EMBL" id="CAJ1586117.1"/>
    </source>
</evidence>
<feature type="compositionally biased region" description="Low complexity" evidence="1">
    <location>
        <begin position="110"/>
        <end position="125"/>
    </location>
</feature>
<keyword evidence="2" id="KW-0812">Transmembrane</keyword>
<evidence type="ECO:0000256" key="1">
    <source>
        <dbReference type="SAM" id="MobiDB-lite"/>
    </source>
</evidence>
<feature type="transmembrane region" description="Helical" evidence="2">
    <location>
        <begin position="18"/>
        <end position="38"/>
    </location>
</feature>
<keyword evidence="2" id="KW-1133">Transmembrane helix</keyword>
<feature type="compositionally biased region" description="Polar residues" evidence="1">
    <location>
        <begin position="141"/>
        <end position="154"/>
    </location>
</feature>
<accession>A0ABM9MIW8</accession>
<reference evidence="3 4" key="1">
    <citation type="submission" date="2023-08" db="EMBL/GenBank/DDBJ databases">
        <authorList>
            <person name="Folkvardsen B D."/>
            <person name="Norman A."/>
        </authorList>
    </citation>
    <scope>NUCLEOTIDE SEQUENCE [LARGE SCALE GENOMIC DNA]</scope>
    <source>
        <strain evidence="3 4">Mu0050</strain>
    </source>
</reference>
<keyword evidence="4" id="KW-1185">Reference proteome</keyword>
<organism evidence="3 4">
    <name type="scientific">[Mycobacterium] wendilense</name>
    <dbReference type="NCBI Taxonomy" id="3064284"/>
    <lineage>
        <taxon>Bacteria</taxon>
        <taxon>Bacillati</taxon>
        <taxon>Actinomycetota</taxon>
        <taxon>Actinomycetes</taxon>
        <taxon>Mycobacteriales</taxon>
        <taxon>Mycobacteriaceae</taxon>
        <taxon>Mycolicibacter</taxon>
    </lineage>
</organism>
<evidence type="ECO:0000313" key="4">
    <source>
        <dbReference type="Proteomes" id="UP001190466"/>
    </source>
</evidence>